<dbReference type="EMBL" id="CP017825">
    <property type="protein sequence ID" value="APA14048.1"/>
    <property type="molecule type" value="Genomic_DNA"/>
</dbReference>
<feature type="region of interest" description="Disordered" evidence="1">
    <location>
        <begin position="418"/>
        <end position="443"/>
    </location>
</feature>
<dbReference type="RefSeq" id="XP_001587887.1">
    <property type="nucleotide sequence ID" value="XM_001587837.1"/>
</dbReference>
<accession>A0A1D9QGL0</accession>
<dbReference type="KEGG" id="ssl:SS1G_11128"/>
<dbReference type="OrthoDB" id="3526483at2759"/>
<feature type="compositionally biased region" description="Low complexity" evidence="1">
    <location>
        <begin position="422"/>
        <end position="435"/>
    </location>
</feature>
<feature type="compositionally biased region" description="Polar residues" evidence="1">
    <location>
        <begin position="464"/>
        <end position="492"/>
    </location>
</feature>
<organism evidence="2 3">
    <name type="scientific">Sclerotinia sclerotiorum (strain ATCC 18683 / 1980 / Ss-1)</name>
    <name type="common">White mold</name>
    <name type="synonym">Whetzelinia sclerotiorum</name>
    <dbReference type="NCBI Taxonomy" id="665079"/>
    <lineage>
        <taxon>Eukaryota</taxon>
        <taxon>Fungi</taxon>
        <taxon>Dikarya</taxon>
        <taxon>Ascomycota</taxon>
        <taxon>Pezizomycotina</taxon>
        <taxon>Leotiomycetes</taxon>
        <taxon>Helotiales</taxon>
        <taxon>Sclerotiniaceae</taxon>
        <taxon>Sclerotinia</taxon>
    </lineage>
</organism>
<evidence type="ECO:0000313" key="2">
    <source>
        <dbReference type="EMBL" id="APA14048.1"/>
    </source>
</evidence>
<feature type="region of interest" description="Disordered" evidence="1">
    <location>
        <begin position="464"/>
        <end position="496"/>
    </location>
</feature>
<sequence>MSTESFFPFNQDHPKFPAALCILQNSFKARDERDKDILIEQVNNVSYVGMFENGCCKAFSGTFRGSSKDFCLIENMNPDILTEFFFDIKHSINPSQHADITPAVKGVRDMRKLFFISCNYLDPEHVIVRTYSKLRDFDWNDQVQINNLNLFRQAAITEACGVTAFEEDGTILKPRWMKSMVGEGTGAQKSRKRKATSIEGPSNGKIQKDPSLPTQMGSQALTPNLVQSPAQTLRPRPAAHVFQFRPTAPQFQPTLPTYRTIGMQHQASGAPIAFPARNQEQRMQGLWRDMHTGRPVPSPGYMSPQLSQSDSHVAFPQNNQQSRMNQFQGQGFGMNQQGPQGYNPLPNQGFGMPHQRAQANYGSSLYYPTQNYFPSQTQGLGMVQQQHVQQGYNPSQNYGNVPQYLSAQGHFPLQPQGYGMHQQPAQQGLSQPQNQDYGMHHQPTQLGSIQSMSQSYGMNQQIPQSHNQMHNQQSYNQRTFSDTQQTPSQYSMGTIAGTDYGQVPNQMTTSMNANSHWQNSRTAAGGAAQLASVSPQDLAAVFAGTDMTLEEFLNMET</sequence>
<dbReference type="Proteomes" id="UP000177798">
    <property type="component" value="Chromosome 12"/>
</dbReference>
<protein>
    <submittedName>
        <fullName evidence="2">Uncharacterized protein</fullName>
    </submittedName>
</protein>
<proteinExistence type="predicted"/>
<feature type="region of interest" description="Disordered" evidence="1">
    <location>
        <begin position="182"/>
        <end position="219"/>
    </location>
</feature>
<evidence type="ECO:0000256" key="1">
    <source>
        <dbReference type="SAM" id="MobiDB-lite"/>
    </source>
</evidence>
<evidence type="ECO:0000313" key="3">
    <source>
        <dbReference type="Proteomes" id="UP000177798"/>
    </source>
</evidence>
<gene>
    <name evidence="2" type="ORF">sscle_12g088180</name>
</gene>
<dbReference type="VEuPathDB" id="FungiDB:sscle_12g088180"/>
<name>A0A1D9QGL0_SCLS1</name>
<reference evidence="3" key="1">
    <citation type="journal article" date="2017" name="Genome Biol. Evol.">
        <title>The complete genome sequence of the phytopathogenic fungus Sclerotinia sclerotiorum reveals insights into the genome architecture of broad host range pathogens.</title>
        <authorList>
            <person name="Derbyshire M."/>
            <person name="Denton-Giles M."/>
            <person name="Hegedus D."/>
            <person name="Seifbarghy S."/>
            <person name="Rollins J."/>
            <person name="van Kan J."/>
            <person name="Seidl M.F."/>
            <person name="Faino L."/>
            <person name="Mbengue M."/>
            <person name="Navaud O."/>
            <person name="Raffaele S."/>
            <person name="Hammond-Kosack K."/>
            <person name="Heard S."/>
            <person name="Oliver R."/>
        </authorList>
    </citation>
    <scope>NUCLEOTIDE SEQUENCE [LARGE SCALE GENOMIC DNA]</scope>
    <source>
        <strain evidence="3">ATCC 18683 / 1980 / Ss-1</strain>
    </source>
</reference>
<dbReference type="AlphaFoldDB" id="A0A1D9QGL0"/>